<evidence type="ECO:0000259" key="1">
    <source>
        <dbReference type="Pfam" id="PF03184"/>
    </source>
</evidence>
<accession>A0A8T1U5H5</accession>
<evidence type="ECO:0000313" key="3">
    <source>
        <dbReference type="Proteomes" id="UP000688947"/>
    </source>
</evidence>
<sequence length="105" mass="11544">PTVLLLDNFERHVSEAGQRVVAEEASATVVSLPPNSTAACQPLDVAVMGPLKSKMRTNWSGITGTAKEKRIRAIRVKIDAWSEILEETVIRSFKKAIPQYPEISV</sequence>
<dbReference type="VEuPathDB" id="FungiDB:PC110_g17293"/>
<dbReference type="Proteomes" id="UP000688947">
    <property type="component" value="Unassembled WGS sequence"/>
</dbReference>
<dbReference type="AlphaFoldDB" id="A0A8T1U5H5"/>
<dbReference type="InterPro" id="IPR004875">
    <property type="entry name" value="DDE_SF_endonuclease_dom"/>
</dbReference>
<feature type="non-terminal residue" evidence="2">
    <location>
        <position position="1"/>
    </location>
</feature>
<proteinExistence type="predicted"/>
<gene>
    <name evidence="2" type="ORF">JG687_00011091</name>
</gene>
<dbReference type="Pfam" id="PF03184">
    <property type="entry name" value="DDE_1"/>
    <property type="match status" value="1"/>
</dbReference>
<reference evidence="2" key="1">
    <citation type="submission" date="2021-01" db="EMBL/GenBank/DDBJ databases">
        <title>Phytophthora aleatoria, a newly-described species from Pinus radiata is distinct from Phytophthora cactorum isolates based on comparative genomics.</title>
        <authorList>
            <person name="Mcdougal R."/>
            <person name="Panda P."/>
            <person name="Williams N."/>
            <person name="Studholme D.J."/>
        </authorList>
    </citation>
    <scope>NUCLEOTIDE SEQUENCE</scope>
    <source>
        <strain evidence="2">NZFS 3830</strain>
    </source>
</reference>
<feature type="domain" description="DDE-1" evidence="1">
    <location>
        <begin position="3"/>
        <end position="93"/>
    </location>
</feature>
<dbReference type="EMBL" id="JAENGZ010000662">
    <property type="protein sequence ID" value="KAG6955622.1"/>
    <property type="molecule type" value="Genomic_DNA"/>
</dbReference>
<organism evidence="2 3">
    <name type="scientific">Phytophthora cactorum</name>
    <dbReference type="NCBI Taxonomy" id="29920"/>
    <lineage>
        <taxon>Eukaryota</taxon>
        <taxon>Sar</taxon>
        <taxon>Stramenopiles</taxon>
        <taxon>Oomycota</taxon>
        <taxon>Peronosporomycetes</taxon>
        <taxon>Peronosporales</taxon>
        <taxon>Peronosporaceae</taxon>
        <taxon>Phytophthora</taxon>
    </lineage>
</organism>
<dbReference type="OrthoDB" id="99244at2759"/>
<dbReference type="GO" id="GO:0003676">
    <property type="term" value="F:nucleic acid binding"/>
    <property type="evidence" value="ECO:0007669"/>
    <property type="project" value="InterPro"/>
</dbReference>
<comment type="caution">
    <text evidence="2">The sequence shown here is derived from an EMBL/GenBank/DDBJ whole genome shotgun (WGS) entry which is preliminary data.</text>
</comment>
<name>A0A8T1U5H5_9STRA</name>
<protein>
    <recommendedName>
        <fullName evidence="1">DDE-1 domain-containing protein</fullName>
    </recommendedName>
</protein>
<evidence type="ECO:0000313" key="2">
    <source>
        <dbReference type="EMBL" id="KAG6955622.1"/>
    </source>
</evidence>